<dbReference type="PROSITE" id="PS00163">
    <property type="entry name" value="FUMARATE_LYASES"/>
    <property type="match status" value="1"/>
</dbReference>
<name>A0A2T2ZVC3_9PEZI</name>
<dbReference type="InterPro" id="IPR004769">
    <property type="entry name" value="Pur_lyase"/>
</dbReference>
<dbReference type="InterPro" id="IPR008948">
    <property type="entry name" value="L-Aspartase-like"/>
</dbReference>
<dbReference type="UniPathway" id="UPA00074">
    <property type="reaction ID" value="UER00132"/>
</dbReference>
<dbReference type="EMBL" id="KZ678641">
    <property type="protein sequence ID" value="PSR77723.1"/>
    <property type="molecule type" value="Genomic_DNA"/>
</dbReference>
<evidence type="ECO:0000256" key="12">
    <source>
        <dbReference type="RuleBase" id="RU361172"/>
    </source>
</evidence>
<dbReference type="InterPro" id="IPR000362">
    <property type="entry name" value="Fumarate_lyase_fam"/>
</dbReference>
<evidence type="ECO:0000256" key="2">
    <source>
        <dbReference type="ARBA" id="ARBA00004706"/>
    </source>
</evidence>
<keyword evidence="15" id="KW-1185">Reference proteome</keyword>
<dbReference type="Gene3D" id="1.20.200.10">
    <property type="entry name" value="Fumarase/aspartase (Central domain)"/>
    <property type="match status" value="1"/>
</dbReference>
<keyword evidence="8 12" id="KW-0658">Purine biosynthesis</keyword>
<dbReference type="NCBIfam" id="TIGR00928">
    <property type="entry name" value="purB"/>
    <property type="match status" value="1"/>
</dbReference>
<dbReference type="Gene3D" id="1.10.275.60">
    <property type="match status" value="1"/>
</dbReference>
<dbReference type="GO" id="GO:0044208">
    <property type="term" value="P:'de novo' AMP biosynthetic process"/>
    <property type="evidence" value="ECO:0007669"/>
    <property type="project" value="UniProtKB-UniPathway"/>
</dbReference>
<evidence type="ECO:0000256" key="9">
    <source>
        <dbReference type="ARBA" id="ARBA00023239"/>
    </source>
</evidence>
<dbReference type="InterPro" id="IPR020557">
    <property type="entry name" value="Fumarate_lyase_CS"/>
</dbReference>
<comment type="catalytic activity">
    <reaction evidence="11 12">
        <text>N(6)-(1,2-dicarboxyethyl)-AMP = fumarate + AMP</text>
        <dbReference type="Rhea" id="RHEA:16853"/>
        <dbReference type="ChEBI" id="CHEBI:29806"/>
        <dbReference type="ChEBI" id="CHEBI:57567"/>
        <dbReference type="ChEBI" id="CHEBI:456215"/>
        <dbReference type="EC" id="4.3.2.2"/>
    </reaction>
</comment>
<sequence length="485" mass="54147">MASYDVYSTPLGSRYASPEMLYLFSTRSRAQTWRQLWLWLAESEKALGIDQITDEALEQMRANLTVSDASFKIAAEEEKRRRHDVMAFVHAFAQDAPAAAGIIHYGATSCFVTDNTELIFMQKGLGLLLPKLAKVISNLSQFALKHKDLPTLGFTHFQPAQPITVGKRAAQWIQDLLMDLRNITRALEDLEFRGAMGTTGTQASFMEIFHGDGDKIDRLNEMLCEKAGFPSTYAVSTQTYTRKVDLNVSQALAGLGASAQRIATDIRHLANLKEIEEPFEKDQIGSSAMAYKRNPMRSERICSLGRKLGTITTNFTETYVGQWFERTLDDSAIRRMDIPESFLLADAILISLDNVTNGLVVYPEVIRANLMKELPFMATENIIMKMVSAGASRQDCHEEIRVLSHQASHAVKMEGKPNDLIDRIRRTAYFEPVHGILDEVLDPALYVGRSATIVDRLCGSQGKVEVALKPYAEFLGSAQTAQLHV</sequence>
<dbReference type="Pfam" id="PF10397">
    <property type="entry name" value="ADSL_C"/>
    <property type="match status" value="1"/>
</dbReference>
<comment type="subunit">
    <text evidence="5">Homotetramer. Residues from neighboring subunits contribute catalytic and substrate-binding residues to each active site.</text>
</comment>
<dbReference type="Proteomes" id="UP000241462">
    <property type="component" value="Unassembled WGS sequence"/>
</dbReference>
<evidence type="ECO:0000256" key="11">
    <source>
        <dbReference type="ARBA" id="ARBA00047513"/>
    </source>
</evidence>
<organism evidence="14 15">
    <name type="scientific">Coniella lustricola</name>
    <dbReference type="NCBI Taxonomy" id="2025994"/>
    <lineage>
        <taxon>Eukaryota</taxon>
        <taxon>Fungi</taxon>
        <taxon>Dikarya</taxon>
        <taxon>Ascomycota</taxon>
        <taxon>Pezizomycotina</taxon>
        <taxon>Sordariomycetes</taxon>
        <taxon>Sordariomycetidae</taxon>
        <taxon>Diaporthales</taxon>
        <taxon>Schizoparmaceae</taxon>
        <taxon>Coniella</taxon>
    </lineage>
</organism>
<dbReference type="GO" id="GO:0005829">
    <property type="term" value="C:cytosol"/>
    <property type="evidence" value="ECO:0007669"/>
    <property type="project" value="TreeGrafter"/>
</dbReference>
<dbReference type="PRINTS" id="PR00145">
    <property type="entry name" value="ARGSUCLYASE"/>
</dbReference>
<evidence type="ECO:0000313" key="15">
    <source>
        <dbReference type="Proteomes" id="UP000241462"/>
    </source>
</evidence>
<feature type="domain" description="Adenylosuccinate lyase C-terminal" evidence="13">
    <location>
        <begin position="374"/>
        <end position="458"/>
    </location>
</feature>
<dbReference type="InterPro" id="IPR019468">
    <property type="entry name" value="AdenyloSucc_lyase_C"/>
</dbReference>
<dbReference type="OrthoDB" id="406045at2759"/>
<dbReference type="SMART" id="SM00998">
    <property type="entry name" value="ADSL_C"/>
    <property type="match status" value="1"/>
</dbReference>
<reference evidence="14 15" key="1">
    <citation type="journal article" date="2018" name="Mycol. Prog.">
        <title>Coniella lustricola, a new species from submerged detritus.</title>
        <authorList>
            <person name="Raudabaugh D.B."/>
            <person name="Iturriaga T."/>
            <person name="Carver A."/>
            <person name="Mondo S."/>
            <person name="Pangilinan J."/>
            <person name="Lipzen A."/>
            <person name="He G."/>
            <person name="Amirebrahimi M."/>
            <person name="Grigoriev I.V."/>
            <person name="Miller A.N."/>
        </authorList>
    </citation>
    <scope>NUCLEOTIDE SEQUENCE [LARGE SCALE GENOMIC DNA]</scope>
    <source>
        <strain evidence="14 15">B22-T-1</strain>
    </source>
</reference>
<dbReference type="Pfam" id="PF00206">
    <property type="entry name" value="Lyase_1"/>
    <property type="match status" value="1"/>
</dbReference>
<evidence type="ECO:0000256" key="5">
    <source>
        <dbReference type="ARBA" id="ARBA00011668"/>
    </source>
</evidence>
<evidence type="ECO:0000256" key="3">
    <source>
        <dbReference type="ARBA" id="ARBA00004734"/>
    </source>
</evidence>
<comment type="catalytic activity">
    <reaction evidence="1 12">
        <text>(2S)-2-[5-amino-1-(5-phospho-beta-D-ribosyl)imidazole-4-carboxamido]succinate = 5-amino-1-(5-phospho-beta-D-ribosyl)imidazole-4-carboxamide + fumarate</text>
        <dbReference type="Rhea" id="RHEA:23920"/>
        <dbReference type="ChEBI" id="CHEBI:29806"/>
        <dbReference type="ChEBI" id="CHEBI:58443"/>
        <dbReference type="ChEBI" id="CHEBI:58475"/>
        <dbReference type="EC" id="4.3.2.2"/>
    </reaction>
</comment>
<dbReference type="PANTHER" id="PTHR43172">
    <property type="entry name" value="ADENYLOSUCCINATE LYASE"/>
    <property type="match status" value="1"/>
</dbReference>
<accession>A0A2T2ZVC3</accession>
<dbReference type="AlphaFoldDB" id="A0A2T2ZVC3"/>
<evidence type="ECO:0000256" key="8">
    <source>
        <dbReference type="ARBA" id="ARBA00022755"/>
    </source>
</evidence>
<dbReference type="GO" id="GO:0070626">
    <property type="term" value="F:(S)-2-(5-amino-1-(5-phospho-D-ribosyl)imidazole-4-carboxamido) succinate lyase (fumarate-forming) activity"/>
    <property type="evidence" value="ECO:0007669"/>
    <property type="project" value="TreeGrafter"/>
</dbReference>
<dbReference type="InParanoid" id="A0A2T2ZVC3"/>
<evidence type="ECO:0000256" key="7">
    <source>
        <dbReference type="ARBA" id="ARBA00017058"/>
    </source>
</evidence>
<dbReference type="SUPFAM" id="SSF48557">
    <property type="entry name" value="L-aspartase-like"/>
    <property type="match status" value="1"/>
</dbReference>
<dbReference type="PRINTS" id="PR00149">
    <property type="entry name" value="FUMRATELYASE"/>
</dbReference>
<evidence type="ECO:0000256" key="6">
    <source>
        <dbReference type="ARBA" id="ARBA00012339"/>
    </source>
</evidence>
<dbReference type="PANTHER" id="PTHR43172:SF1">
    <property type="entry name" value="ADENYLOSUCCINATE LYASE"/>
    <property type="match status" value="1"/>
</dbReference>
<comment type="pathway">
    <text evidence="2 12">Purine metabolism; IMP biosynthesis via de novo pathway; 5-amino-1-(5-phospho-D-ribosyl)imidazole-4-carboxamide from 5-amino-1-(5-phospho-D-ribosyl)imidazole-4-carboxylate: step 2/2.</text>
</comment>
<comment type="pathway">
    <text evidence="3 12">Purine metabolism; AMP biosynthesis via de novo pathway; AMP from IMP: step 2/2.</text>
</comment>
<gene>
    <name evidence="14" type="ORF">BD289DRAFT_444975</name>
</gene>
<keyword evidence="9 12" id="KW-0456">Lyase</keyword>
<comment type="similarity">
    <text evidence="4 12">Belongs to the lyase 1 family. Adenylosuccinate lyase subfamily.</text>
</comment>
<dbReference type="FunCoup" id="A0A2T2ZVC3">
    <property type="interactions" value="709"/>
</dbReference>
<dbReference type="GO" id="GO:0004018">
    <property type="term" value="F:N6-(1,2-dicarboxyethyl)AMP AMP-lyase (fumarate-forming) activity"/>
    <property type="evidence" value="ECO:0007669"/>
    <property type="project" value="InterPro"/>
</dbReference>
<proteinExistence type="inferred from homology"/>
<dbReference type="InterPro" id="IPR022761">
    <property type="entry name" value="Fumarate_lyase_N"/>
</dbReference>
<dbReference type="FunFam" id="1.10.40.30:FF:000005">
    <property type="entry name" value="Adenylosuccinate lyase"/>
    <property type="match status" value="1"/>
</dbReference>
<dbReference type="CDD" id="cd03302">
    <property type="entry name" value="Adenylsuccinate_lyase_2"/>
    <property type="match status" value="1"/>
</dbReference>
<dbReference type="UniPathway" id="UPA00075">
    <property type="reaction ID" value="UER00336"/>
</dbReference>
<dbReference type="GO" id="GO:0006189">
    <property type="term" value="P:'de novo' IMP biosynthetic process"/>
    <property type="evidence" value="ECO:0007669"/>
    <property type="project" value="UniProtKB-UniPathway"/>
</dbReference>
<protein>
    <recommendedName>
        <fullName evidence="7 12">Adenylosuccinate lyase</fullName>
        <shortName evidence="12">ASL</shortName>
        <ecNumber evidence="6 12">4.3.2.2</ecNumber>
    </recommendedName>
    <alternativeName>
        <fullName evidence="10 12">Adenylosuccinase</fullName>
    </alternativeName>
</protein>
<evidence type="ECO:0000313" key="14">
    <source>
        <dbReference type="EMBL" id="PSR77723.1"/>
    </source>
</evidence>
<dbReference type="EC" id="4.3.2.2" evidence="6 12"/>
<evidence type="ECO:0000256" key="4">
    <source>
        <dbReference type="ARBA" id="ARBA00008273"/>
    </source>
</evidence>
<evidence type="ECO:0000256" key="10">
    <source>
        <dbReference type="ARBA" id="ARBA00030717"/>
    </source>
</evidence>
<dbReference type="Gene3D" id="1.10.40.30">
    <property type="entry name" value="Fumarase/aspartase (C-terminal domain)"/>
    <property type="match status" value="1"/>
</dbReference>
<evidence type="ECO:0000256" key="1">
    <source>
        <dbReference type="ARBA" id="ARBA00000598"/>
    </source>
</evidence>
<evidence type="ECO:0000259" key="13">
    <source>
        <dbReference type="SMART" id="SM00998"/>
    </source>
</evidence>
<dbReference type="STRING" id="2025994.A0A2T2ZVC3"/>